<gene>
    <name evidence="1" type="ORF">rCG_50495</name>
</gene>
<reference evidence="1 2" key="1">
    <citation type="submission" date="2005-09" db="EMBL/GenBank/DDBJ databases">
        <authorList>
            <person name="Mural R.J."/>
            <person name="Li P.W."/>
            <person name="Adams M.D."/>
            <person name="Amanatides P.G."/>
            <person name="Baden-Tillson H."/>
            <person name="Barnstead M."/>
            <person name="Chin S.H."/>
            <person name="Dew I."/>
            <person name="Evans C.A."/>
            <person name="Ferriera S."/>
            <person name="Flanigan M."/>
            <person name="Fosler C."/>
            <person name="Glodek A."/>
            <person name="Gu Z."/>
            <person name="Holt R.A."/>
            <person name="Jennings D."/>
            <person name="Kraft C.L."/>
            <person name="Lu F."/>
            <person name="Nguyen T."/>
            <person name="Nusskern D.R."/>
            <person name="Pfannkoch C.M."/>
            <person name="Sitter C."/>
            <person name="Sutton G.G."/>
            <person name="Venter J.C."/>
            <person name="Wang Z."/>
            <person name="Woodage T."/>
            <person name="Zheng X.H."/>
            <person name="Zhong F."/>
        </authorList>
    </citation>
    <scope>NUCLEOTIDE SEQUENCE [LARGE SCALE GENOMIC DNA]</scope>
    <source>
        <strain>BN</strain>
        <strain evidence="2">Sprague-Dawley</strain>
    </source>
</reference>
<evidence type="ECO:0000313" key="2">
    <source>
        <dbReference type="Proteomes" id="UP000234681"/>
    </source>
</evidence>
<name>A6JZ25_RAT</name>
<accession>A6JZ25</accession>
<sequence length="80" mass="8510">MREHPSTPWVVGVSIRPVFTVPTLFSAGFSGAGLRADLKGKLGTRPPTNHAAESLAFVEIALVSASGVQWIGRLLDLPAW</sequence>
<evidence type="ECO:0000313" key="1">
    <source>
        <dbReference type="EMBL" id="EDL90328.1"/>
    </source>
</evidence>
<dbReference type="Proteomes" id="UP000234681">
    <property type="component" value="Chromosome 5"/>
</dbReference>
<organism evidence="1 2">
    <name type="scientific">Rattus norvegicus</name>
    <name type="common">Rat</name>
    <dbReference type="NCBI Taxonomy" id="10116"/>
    <lineage>
        <taxon>Eukaryota</taxon>
        <taxon>Metazoa</taxon>
        <taxon>Chordata</taxon>
        <taxon>Craniata</taxon>
        <taxon>Vertebrata</taxon>
        <taxon>Euteleostomi</taxon>
        <taxon>Mammalia</taxon>
        <taxon>Eutheria</taxon>
        <taxon>Euarchontoglires</taxon>
        <taxon>Glires</taxon>
        <taxon>Rodentia</taxon>
        <taxon>Myomorpha</taxon>
        <taxon>Muroidea</taxon>
        <taxon>Muridae</taxon>
        <taxon>Murinae</taxon>
        <taxon>Rattus</taxon>
    </lineage>
</organism>
<protein>
    <submittedName>
        <fullName evidence="1">RCG50495</fullName>
    </submittedName>
</protein>
<dbReference type="AlphaFoldDB" id="A6JZ25"/>
<proteinExistence type="predicted"/>
<dbReference type="EMBL" id="CH474008">
    <property type="protein sequence ID" value="EDL90328.1"/>
    <property type="molecule type" value="Genomic_DNA"/>
</dbReference>